<dbReference type="Gene3D" id="2.60.120.560">
    <property type="entry name" value="Exo-inulinase, domain 1"/>
    <property type="match status" value="1"/>
</dbReference>
<dbReference type="AlphaFoldDB" id="A0AAW9SAP6"/>
<feature type="signal peptide" evidence="1">
    <location>
        <begin position="1"/>
        <end position="19"/>
    </location>
</feature>
<protein>
    <submittedName>
        <fullName evidence="2">Uncharacterized protein</fullName>
    </submittedName>
</protein>
<dbReference type="EMBL" id="JBDKWZ010000004">
    <property type="protein sequence ID" value="MEN7547976.1"/>
    <property type="molecule type" value="Genomic_DNA"/>
</dbReference>
<evidence type="ECO:0000313" key="2">
    <source>
        <dbReference type="EMBL" id="MEN7547976.1"/>
    </source>
</evidence>
<name>A0AAW9SAP6_9BACT</name>
<evidence type="ECO:0000313" key="3">
    <source>
        <dbReference type="Proteomes" id="UP001403385"/>
    </source>
</evidence>
<feature type="chain" id="PRO_5043712696" evidence="1">
    <location>
        <begin position="20"/>
        <end position="234"/>
    </location>
</feature>
<reference evidence="2 3" key="1">
    <citation type="submission" date="2024-04" db="EMBL/GenBank/DDBJ databases">
        <title>Novel genus in family Flammeovirgaceae.</title>
        <authorList>
            <person name="Nguyen T.H."/>
            <person name="Vuong T.Q."/>
            <person name="Le H."/>
            <person name="Kim S.-G."/>
        </authorList>
    </citation>
    <scope>NUCLEOTIDE SEQUENCE [LARGE SCALE GENOMIC DNA]</scope>
    <source>
        <strain evidence="2 3">JCM 23209</strain>
    </source>
</reference>
<gene>
    <name evidence="2" type="ORF">AAG747_08650</name>
</gene>
<dbReference type="Proteomes" id="UP001403385">
    <property type="component" value="Unassembled WGS sequence"/>
</dbReference>
<keyword evidence="3" id="KW-1185">Reference proteome</keyword>
<evidence type="ECO:0000256" key="1">
    <source>
        <dbReference type="SAM" id="SignalP"/>
    </source>
</evidence>
<proteinExistence type="predicted"/>
<organism evidence="2 3">
    <name type="scientific">Rapidithrix thailandica</name>
    <dbReference type="NCBI Taxonomy" id="413964"/>
    <lineage>
        <taxon>Bacteria</taxon>
        <taxon>Pseudomonadati</taxon>
        <taxon>Bacteroidota</taxon>
        <taxon>Cytophagia</taxon>
        <taxon>Cytophagales</taxon>
        <taxon>Flammeovirgaceae</taxon>
        <taxon>Rapidithrix</taxon>
    </lineage>
</organism>
<sequence>MKKLTILIVLMTHAFWSLGQPQNRIPENYQLVYSNDFRKAKKSDFYFTDETAWRLTKVGENRVLALVGQSDYQPKVRSPFNIALIKDLLLGDFVMEVELCQTGKEYGHRDLCLFFNVKDPSDFYYVHLATKPDPHAHNIFLVNDEPRVAIGKKVSGGVDWGTTTEWHKVRIERNVKEGTIKVYFGDMDHPVMETVDTHFDQGRIGFGSFDDTGMVDNVKVWAPKQLEKSETFFD</sequence>
<accession>A0AAW9SAP6</accession>
<comment type="caution">
    <text evidence="2">The sequence shown here is derived from an EMBL/GenBank/DDBJ whole genome shotgun (WGS) entry which is preliminary data.</text>
</comment>
<dbReference type="RefSeq" id="WP_346820758.1">
    <property type="nucleotide sequence ID" value="NZ_JBDKWZ010000004.1"/>
</dbReference>
<keyword evidence="1" id="KW-0732">Signal</keyword>